<protein>
    <submittedName>
        <fullName evidence="5">XRE family transcriptional regulator</fullName>
    </submittedName>
</protein>
<evidence type="ECO:0000256" key="3">
    <source>
        <dbReference type="ARBA" id="ARBA00023163"/>
    </source>
</evidence>
<dbReference type="EMBL" id="MIND01000018">
    <property type="protein sequence ID" value="POF86490.1"/>
    <property type="molecule type" value="Genomic_DNA"/>
</dbReference>
<keyword evidence="2" id="KW-0238">DNA-binding</keyword>
<reference evidence="5 6" key="1">
    <citation type="submission" date="2016-08" db="EMBL/GenBank/DDBJ databases">
        <authorList>
            <person name="Seilhamer J.J."/>
        </authorList>
    </citation>
    <scope>NUCLEOTIDE SEQUENCE [LARGE SCALE GENOMIC DNA]</scope>
    <source>
        <strain evidence="5 6">KT-27</strain>
    </source>
</reference>
<dbReference type="GO" id="GO:0003677">
    <property type="term" value="F:DNA binding"/>
    <property type="evidence" value="ECO:0007669"/>
    <property type="project" value="UniProtKB-KW"/>
</dbReference>
<feature type="domain" description="Peptidase S24/S26A/S26B/S26C" evidence="4">
    <location>
        <begin position="116"/>
        <end position="222"/>
    </location>
</feature>
<organism evidence="5 6">
    <name type="scientific">Pseudomonas putida</name>
    <name type="common">Arthrobacter siderocapsulatus</name>
    <dbReference type="NCBI Taxonomy" id="303"/>
    <lineage>
        <taxon>Bacteria</taxon>
        <taxon>Pseudomonadati</taxon>
        <taxon>Pseudomonadota</taxon>
        <taxon>Gammaproteobacteria</taxon>
        <taxon>Pseudomonadales</taxon>
        <taxon>Pseudomonadaceae</taxon>
        <taxon>Pseudomonas</taxon>
    </lineage>
</organism>
<dbReference type="RefSeq" id="WP_103435123.1">
    <property type="nucleotide sequence ID" value="NZ_MIND01000018.1"/>
</dbReference>
<proteinExistence type="predicted"/>
<sequence>MTTSGDRLKALLQECDLTPSDFAAQRCVTPQHVNNWFKRGVPLARMDEMADLFCVHRRWLMNGVGPKYHSAILRQSGVCAEAVHQPTSLLDLDGRLLRISLYRLHGNQLSPDMQGHLTLPAQSLETLGVLPQQAICMLMPAGNMAPMIPQDAIIAIDRGSTHVVDGQTYALLHSGQLKVHSLSLDHDDTLCLHSHDQRNYAVERYTFAQRQEQGLEIIGWVFHWSYFNQRGSF</sequence>
<accession>A0A2S3W6C1</accession>
<gene>
    <name evidence="5" type="ORF">BGP80_00445</name>
</gene>
<evidence type="ECO:0000256" key="1">
    <source>
        <dbReference type="ARBA" id="ARBA00023015"/>
    </source>
</evidence>
<dbReference type="PANTHER" id="PTHR40661:SF3">
    <property type="entry name" value="FELS-1 PROPHAGE TRANSCRIPTIONAL REGULATOR"/>
    <property type="match status" value="1"/>
</dbReference>
<dbReference type="InterPro" id="IPR036286">
    <property type="entry name" value="LexA/Signal_pep-like_sf"/>
</dbReference>
<dbReference type="SUPFAM" id="SSF51306">
    <property type="entry name" value="LexA/Signal peptidase"/>
    <property type="match status" value="1"/>
</dbReference>
<dbReference type="AlphaFoldDB" id="A0A2S3W6C1"/>
<evidence type="ECO:0000313" key="6">
    <source>
        <dbReference type="Proteomes" id="UP000237194"/>
    </source>
</evidence>
<dbReference type="InterPro" id="IPR001387">
    <property type="entry name" value="Cro/C1-type_HTH"/>
</dbReference>
<evidence type="ECO:0000313" key="5">
    <source>
        <dbReference type="EMBL" id="POF86490.1"/>
    </source>
</evidence>
<evidence type="ECO:0000259" key="4">
    <source>
        <dbReference type="Pfam" id="PF00717"/>
    </source>
</evidence>
<evidence type="ECO:0000256" key="2">
    <source>
        <dbReference type="ARBA" id="ARBA00023125"/>
    </source>
</evidence>
<dbReference type="CDD" id="cd00093">
    <property type="entry name" value="HTH_XRE"/>
    <property type="match status" value="1"/>
</dbReference>
<keyword evidence="1" id="KW-0805">Transcription regulation</keyword>
<dbReference type="InterPro" id="IPR015927">
    <property type="entry name" value="Peptidase_S24_S26A/B/C"/>
</dbReference>
<dbReference type="PANTHER" id="PTHR40661">
    <property type="match status" value="1"/>
</dbReference>
<dbReference type="Proteomes" id="UP000237194">
    <property type="component" value="Unassembled WGS sequence"/>
</dbReference>
<keyword evidence="3" id="KW-0804">Transcription</keyword>
<dbReference type="Gene3D" id="2.10.109.10">
    <property type="entry name" value="Umud Fragment, subunit A"/>
    <property type="match status" value="1"/>
</dbReference>
<dbReference type="Pfam" id="PF00717">
    <property type="entry name" value="Peptidase_S24"/>
    <property type="match status" value="1"/>
</dbReference>
<comment type="caution">
    <text evidence="5">The sequence shown here is derived from an EMBL/GenBank/DDBJ whole genome shotgun (WGS) entry which is preliminary data.</text>
</comment>
<name>A0A2S3W6C1_PSEPU</name>
<reference evidence="5 6" key="2">
    <citation type="submission" date="2018-03" db="EMBL/GenBank/DDBJ databases">
        <title>Draft genome of Pseudomonas putida strain KT-27.</title>
        <authorList>
            <person name="Yoshizawa S."/>
            <person name="Khan N.H."/>
            <person name="Nishimura M."/>
            <person name="Chiura H.X."/>
            <person name="Ogura Y."/>
            <person name="Hayashi T."/>
            <person name="Kogure K."/>
        </authorList>
    </citation>
    <scope>NUCLEOTIDE SEQUENCE [LARGE SCALE GENOMIC DNA]</scope>
    <source>
        <strain evidence="5 6">KT-27</strain>
    </source>
</reference>